<dbReference type="AlphaFoldDB" id="A0A0C9YMG3"/>
<organism evidence="1 2">
    <name type="scientific">Pisolithus microcarpus 441</name>
    <dbReference type="NCBI Taxonomy" id="765257"/>
    <lineage>
        <taxon>Eukaryota</taxon>
        <taxon>Fungi</taxon>
        <taxon>Dikarya</taxon>
        <taxon>Basidiomycota</taxon>
        <taxon>Agaricomycotina</taxon>
        <taxon>Agaricomycetes</taxon>
        <taxon>Agaricomycetidae</taxon>
        <taxon>Boletales</taxon>
        <taxon>Sclerodermatineae</taxon>
        <taxon>Pisolithaceae</taxon>
        <taxon>Pisolithus</taxon>
    </lineage>
</organism>
<protein>
    <submittedName>
        <fullName evidence="1">Unplaced genomic scaffold scaffold_132, whole genome shotgun sequence</fullName>
    </submittedName>
</protein>
<dbReference type="HOGENOM" id="CLU_2622921_0_0_1"/>
<dbReference type="EMBL" id="KN833816">
    <property type="protein sequence ID" value="KIK17926.1"/>
    <property type="molecule type" value="Genomic_DNA"/>
</dbReference>
<accession>A0A0C9YMG3</accession>
<name>A0A0C9YMG3_9AGAM</name>
<proteinExistence type="predicted"/>
<keyword evidence="2" id="KW-1185">Reference proteome</keyword>
<sequence>MSGACIFIVAWLGEPEGVEDTRIVINYTIRGGRHTLEHIGEFPLVRKFYLTSGTGCPQDQSEPLGYHRLPLGTNWSFH</sequence>
<dbReference type="Proteomes" id="UP000054018">
    <property type="component" value="Unassembled WGS sequence"/>
</dbReference>
<evidence type="ECO:0000313" key="2">
    <source>
        <dbReference type="Proteomes" id="UP000054018"/>
    </source>
</evidence>
<reference evidence="2" key="2">
    <citation type="submission" date="2015-01" db="EMBL/GenBank/DDBJ databases">
        <title>Evolutionary Origins and Diversification of the Mycorrhizal Mutualists.</title>
        <authorList>
            <consortium name="DOE Joint Genome Institute"/>
            <consortium name="Mycorrhizal Genomics Consortium"/>
            <person name="Kohler A."/>
            <person name="Kuo A."/>
            <person name="Nagy L.G."/>
            <person name="Floudas D."/>
            <person name="Copeland A."/>
            <person name="Barry K.W."/>
            <person name="Cichocki N."/>
            <person name="Veneault-Fourrey C."/>
            <person name="LaButti K."/>
            <person name="Lindquist E.A."/>
            <person name="Lipzen A."/>
            <person name="Lundell T."/>
            <person name="Morin E."/>
            <person name="Murat C."/>
            <person name="Riley R."/>
            <person name="Ohm R."/>
            <person name="Sun H."/>
            <person name="Tunlid A."/>
            <person name="Henrissat B."/>
            <person name="Grigoriev I.V."/>
            <person name="Hibbett D.S."/>
            <person name="Martin F."/>
        </authorList>
    </citation>
    <scope>NUCLEOTIDE SEQUENCE [LARGE SCALE GENOMIC DNA]</scope>
    <source>
        <strain evidence="2">441</strain>
    </source>
</reference>
<evidence type="ECO:0000313" key="1">
    <source>
        <dbReference type="EMBL" id="KIK17926.1"/>
    </source>
</evidence>
<reference evidence="1 2" key="1">
    <citation type="submission" date="2014-04" db="EMBL/GenBank/DDBJ databases">
        <authorList>
            <consortium name="DOE Joint Genome Institute"/>
            <person name="Kuo A."/>
            <person name="Kohler A."/>
            <person name="Costa M.D."/>
            <person name="Nagy L.G."/>
            <person name="Floudas D."/>
            <person name="Copeland A."/>
            <person name="Barry K.W."/>
            <person name="Cichocki N."/>
            <person name="Veneault-Fourrey C."/>
            <person name="LaButti K."/>
            <person name="Lindquist E.A."/>
            <person name="Lipzen A."/>
            <person name="Lundell T."/>
            <person name="Morin E."/>
            <person name="Murat C."/>
            <person name="Sun H."/>
            <person name="Tunlid A."/>
            <person name="Henrissat B."/>
            <person name="Grigoriev I.V."/>
            <person name="Hibbett D.S."/>
            <person name="Martin F."/>
            <person name="Nordberg H.P."/>
            <person name="Cantor M.N."/>
            <person name="Hua S.X."/>
        </authorList>
    </citation>
    <scope>NUCLEOTIDE SEQUENCE [LARGE SCALE GENOMIC DNA]</scope>
    <source>
        <strain evidence="1 2">441</strain>
    </source>
</reference>
<gene>
    <name evidence="1" type="ORF">PISMIDRAFT_209874</name>
</gene>